<dbReference type="WBParaSite" id="MBELARI_LOCUS17907">
    <property type="protein sequence ID" value="MBELARI_LOCUS17907"/>
    <property type="gene ID" value="MBELARI_LOCUS17907"/>
</dbReference>
<dbReference type="GO" id="GO:0000981">
    <property type="term" value="F:DNA-binding transcription factor activity, RNA polymerase II-specific"/>
    <property type="evidence" value="ECO:0007669"/>
    <property type="project" value="TreeGrafter"/>
</dbReference>
<dbReference type="PROSITE" id="PS50809">
    <property type="entry name" value="DM_2"/>
    <property type="match status" value="1"/>
</dbReference>
<keyword evidence="9" id="KW-1185">Reference proteome</keyword>
<evidence type="ECO:0000256" key="6">
    <source>
        <dbReference type="PROSITE-ProRule" id="PRU00070"/>
    </source>
</evidence>
<dbReference type="SUPFAM" id="SSF82927">
    <property type="entry name" value="Cysteine-rich DNA binding domain, (DM domain)"/>
    <property type="match status" value="1"/>
</dbReference>
<protein>
    <recommendedName>
        <fullName evidence="8">DM domain-containing protein</fullName>
    </recommendedName>
</protein>
<organism evidence="9 10">
    <name type="scientific">Mesorhabditis belari</name>
    <dbReference type="NCBI Taxonomy" id="2138241"/>
    <lineage>
        <taxon>Eukaryota</taxon>
        <taxon>Metazoa</taxon>
        <taxon>Ecdysozoa</taxon>
        <taxon>Nematoda</taxon>
        <taxon>Chromadorea</taxon>
        <taxon>Rhabditida</taxon>
        <taxon>Rhabditina</taxon>
        <taxon>Rhabditomorpha</taxon>
        <taxon>Rhabditoidea</taxon>
        <taxon>Rhabditidae</taxon>
        <taxon>Mesorhabditinae</taxon>
        <taxon>Mesorhabditis</taxon>
    </lineage>
</organism>
<sequence length="285" mass="31837">MDMVLGGLPFPFPSSRIERERKPKCARCRNHGFVSWLKGHKRHCKFKDCGCEKCCLIVERQRVMAAQVALKRKQAAEDAIALGLRVVAGQSINRLPQGPVWLDNEDEELEMADTEALDDSKSDGPSETPNPIDLEKEGTDTSEEISPPPLKKKSIVSKEVKKERPKQGRINPIELLSVLFEDQERRVLELVLEGCAGDVLQAIEHFVSAKKFKAEPSGSTTSTPSVQAPHHPQLPDFSPLLPRTPSGPFSMEALLVLMETLSFITKYLARFFFLPGFTFPRLCIS</sequence>
<dbReference type="Pfam" id="PF03474">
    <property type="entry name" value="DMA"/>
    <property type="match status" value="1"/>
</dbReference>
<keyword evidence="2 6" id="KW-0479">Metal-binding</keyword>
<dbReference type="Gene3D" id="4.10.1040.10">
    <property type="entry name" value="DM DNA-binding domain"/>
    <property type="match status" value="1"/>
</dbReference>
<dbReference type="GO" id="GO:0005634">
    <property type="term" value="C:nucleus"/>
    <property type="evidence" value="ECO:0007669"/>
    <property type="project" value="UniProtKB-SubCell"/>
</dbReference>
<dbReference type="Pfam" id="PF00751">
    <property type="entry name" value="DM"/>
    <property type="match status" value="1"/>
</dbReference>
<evidence type="ECO:0000256" key="5">
    <source>
        <dbReference type="ARBA" id="ARBA00023242"/>
    </source>
</evidence>
<dbReference type="FunFam" id="4.10.1040.10:FF:000001">
    <property type="entry name" value="doublesex- and mab-3-related transcription factor 1"/>
    <property type="match status" value="1"/>
</dbReference>
<dbReference type="InterPro" id="IPR001275">
    <property type="entry name" value="DM_DNA-bd"/>
</dbReference>
<comment type="similarity">
    <text evidence="1">Belongs to the DMRT family.</text>
</comment>
<dbReference type="AlphaFoldDB" id="A0AAF3EV11"/>
<dbReference type="InterPro" id="IPR026607">
    <property type="entry name" value="DMRT"/>
</dbReference>
<feature type="region of interest" description="Disordered" evidence="7">
    <location>
        <begin position="113"/>
        <end position="164"/>
    </location>
</feature>
<reference evidence="10" key="1">
    <citation type="submission" date="2024-02" db="UniProtKB">
        <authorList>
            <consortium name="WormBaseParasite"/>
        </authorList>
    </citation>
    <scope>IDENTIFICATION</scope>
</reference>
<evidence type="ECO:0000256" key="1">
    <source>
        <dbReference type="ARBA" id="ARBA00006834"/>
    </source>
</evidence>
<feature type="compositionally biased region" description="Polar residues" evidence="7">
    <location>
        <begin position="217"/>
        <end position="226"/>
    </location>
</feature>
<evidence type="ECO:0000259" key="8">
    <source>
        <dbReference type="PROSITE" id="PS50809"/>
    </source>
</evidence>
<keyword evidence="5 6" id="KW-0539">Nucleus</keyword>
<keyword evidence="3 6" id="KW-0862">Zinc</keyword>
<accession>A0AAF3EV11</accession>
<evidence type="ECO:0000256" key="3">
    <source>
        <dbReference type="ARBA" id="ARBA00022833"/>
    </source>
</evidence>
<dbReference type="SMART" id="SM00301">
    <property type="entry name" value="DM"/>
    <property type="match status" value="1"/>
</dbReference>
<dbReference type="InterPro" id="IPR036407">
    <property type="entry name" value="DM_DNA-bd_sf"/>
</dbReference>
<name>A0AAF3EV11_9BILA</name>
<evidence type="ECO:0000256" key="4">
    <source>
        <dbReference type="ARBA" id="ARBA00023125"/>
    </source>
</evidence>
<evidence type="ECO:0000256" key="7">
    <source>
        <dbReference type="SAM" id="MobiDB-lite"/>
    </source>
</evidence>
<dbReference type="PANTHER" id="PTHR12322:SF119">
    <property type="entry name" value="DOUBLESEX- AND MAB-3-RELATED TRANSCRIPTION FACTOR DMD-4"/>
    <property type="match status" value="1"/>
</dbReference>
<dbReference type="GO" id="GO:0000978">
    <property type="term" value="F:RNA polymerase II cis-regulatory region sequence-specific DNA binding"/>
    <property type="evidence" value="ECO:0007669"/>
    <property type="project" value="TreeGrafter"/>
</dbReference>
<dbReference type="GO" id="GO:0046872">
    <property type="term" value="F:metal ion binding"/>
    <property type="evidence" value="ECO:0007669"/>
    <property type="project" value="UniProtKB-KW"/>
</dbReference>
<dbReference type="Proteomes" id="UP000887575">
    <property type="component" value="Unassembled WGS sequence"/>
</dbReference>
<dbReference type="GO" id="GO:0007548">
    <property type="term" value="P:sex differentiation"/>
    <property type="evidence" value="ECO:0007669"/>
    <property type="project" value="TreeGrafter"/>
</dbReference>
<evidence type="ECO:0000313" key="10">
    <source>
        <dbReference type="WBParaSite" id="MBELARI_LOCUS17907"/>
    </source>
</evidence>
<proteinExistence type="inferred from homology"/>
<feature type="DNA-binding region" description="DM" evidence="6">
    <location>
        <begin position="25"/>
        <end position="72"/>
    </location>
</feature>
<evidence type="ECO:0000313" key="9">
    <source>
        <dbReference type="Proteomes" id="UP000887575"/>
    </source>
</evidence>
<feature type="domain" description="DM" evidence="8">
    <location>
        <begin position="25"/>
        <end position="72"/>
    </location>
</feature>
<feature type="region of interest" description="Disordered" evidence="7">
    <location>
        <begin position="214"/>
        <end position="234"/>
    </location>
</feature>
<keyword evidence="4 6" id="KW-0238">DNA-binding</keyword>
<evidence type="ECO:0000256" key="2">
    <source>
        <dbReference type="ARBA" id="ARBA00022723"/>
    </source>
</evidence>
<dbReference type="PANTHER" id="PTHR12322">
    <property type="entry name" value="DOUBLESEX AND MAB-3 RELATED TRANSCRIPTION FACTOR DMRT"/>
    <property type="match status" value="1"/>
</dbReference>
<comment type="subcellular location">
    <subcellularLocation>
        <location evidence="6">Nucleus</location>
    </subcellularLocation>
</comment>
<dbReference type="PROSITE" id="PS40000">
    <property type="entry name" value="DM_1"/>
    <property type="match status" value="1"/>
</dbReference>
<dbReference type="InterPro" id="IPR005173">
    <property type="entry name" value="DMA"/>
</dbReference>